<dbReference type="InterPro" id="IPR003731">
    <property type="entry name" value="Di-Nase_FeMo-co_biosynth"/>
</dbReference>
<comment type="function">
    <text evidence="2">Involved in the biosynthesis of the iron-molybdenum cofactor (FeMo-co or M-cluster) found in the dinitrogenase enzyme of the nitrogenase complex in nitrogen-fixing microorganisms. NifB catalyzes the crucial step of radical SAM-dependent carbide insertion that occurs concomitant with the insertion of a 9th sulfur and the rearrangement/coupling of two [4Fe-4S] clusters into a [8Fe-9S-C] cluster, the precursor to the M-cluster.</text>
</comment>
<dbReference type="InterPro" id="IPR005980">
    <property type="entry name" value="Nase_CF_NifB"/>
</dbReference>
<dbReference type="Gene3D" id="3.30.420.130">
    <property type="entry name" value="Dinitrogenase iron-molybdenum cofactor biosynthesis domain"/>
    <property type="match status" value="1"/>
</dbReference>
<evidence type="ECO:0000256" key="2">
    <source>
        <dbReference type="ARBA" id="ARBA00003522"/>
    </source>
</evidence>
<keyword evidence="7" id="KW-0949">S-adenosyl-L-methionine</keyword>
<dbReference type="SUPFAM" id="SSF53146">
    <property type="entry name" value="Nitrogenase accessory factor-like"/>
    <property type="match status" value="1"/>
</dbReference>
<reference evidence="16 17" key="1">
    <citation type="submission" date="2021-02" db="EMBL/GenBank/DDBJ databases">
        <title>Complete genome of Desulfoluna sp. strain ASN36.</title>
        <authorList>
            <person name="Takahashi A."/>
            <person name="Kojima H."/>
            <person name="Fukui M."/>
        </authorList>
    </citation>
    <scope>NUCLEOTIDE SEQUENCE [LARGE SCALE GENOMIC DNA]</scope>
    <source>
        <strain evidence="16 17">ASN36</strain>
    </source>
</reference>
<evidence type="ECO:0000256" key="7">
    <source>
        <dbReference type="ARBA" id="ARBA00022691"/>
    </source>
</evidence>
<keyword evidence="8" id="KW-0479">Metal-binding</keyword>
<dbReference type="EMBL" id="AP024488">
    <property type="protein sequence ID" value="BCS95972.1"/>
    <property type="molecule type" value="Genomic_DNA"/>
</dbReference>
<organism evidence="16 17">
    <name type="scientific">Desulfoluna limicola</name>
    <dbReference type="NCBI Taxonomy" id="2810562"/>
    <lineage>
        <taxon>Bacteria</taxon>
        <taxon>Pseudomonadati</taxon>
        <taxon>Thermodesulfobacteriota</taxon>
        <taxon>Desulfobacteria</taxon>
        <taxon>Desulfobacterales</taxon>
        <taxon>Desulfolunaceae</taxon>
        <taxon>Desulfoluna</taxon>
    </lineage>
</organism>
<protein>
    <recommendedName>
        <fullName evidence="5">FeMo cofactor biosynthesis protein NifB</fullName>
    </recommendedName>
    <alternativeName>
        <fullName evidence="14">Nitrogenase cofactor maturase NifB</fullName>
    </alternativeName>
    <alternativeName>
        <fullName evidence="13">Radical SAM assemblase NifB</fullName>
    </alternativeName>
</protein>
<name>A0ABM7PED6_9BACT</name>
<evidence type="ECO:0000313" key="16">
    <source>
        <dbReference type="EMBL" id="BCS95972.1"/>
    </source>
</evidence>
<keyword evidence="11" id="KW-0535">Nitrogen fixation</keyword>
<dbReference type="PROSITE" id="PS01305">
    <property type="entry name" value="MOAA_NIFB_PQQE"/>
    <property type="match status" value="1"/>
</dbReference>
<dbReference type="PROSITE" id="PS51918">
    <property type="entry name" value="RADICAL_SAM"/>
    <property type="match status" value="1"/>
</dbReference>
<dbReference type="SFLD" id="SFLDG01068">
    <property type="entry name" value="FeMo_cofactor_biosynthesis_pro"/>
    <property type="match status" value="1"/>
</dbReference>
<evidence type="ECO:0000256" key="11">
    <source>
        <dbReference type="ARBA" id="ARBA00023231"/>
    </source>
</evidence>
<dbReference type="CDD" id="cd01335">
    <property type="entry name" value="Radical_SAM"/>
    <property type="match status" value="1"/>
</dbReference>
<comment type="pathway">
    <text evidence="3">Cofactor biosynthesis; Fe-Mo cofactor biosynthesis.</text>
</comment>
<dbReference type="RefSeq" id="WP_236892329.1">
    <property type="nucleotide sequence ID" value="NZ_AP024488.1"/>
</dbReference>
<dbReference type="InterPro" id="IPR013785">
    <property type="entry name" value="Aldolase_TIM"/>
</dbReference>
<dbReference type="InterPro" id="IPR000385">
    <property type="entry name" value="MoaA_NifB_PqqE_Fe-S-bd_CS"/>
</dbReference>
<dbReference type="InterPro" id="IPR007197">
    <property type="entry name" value="rSAM"/>
</dbReference>
<dbReference type="Gene3D" id="3.20.20.70">
    <property type="entry name" value="Aldolase class I"/>
    <property type="match status" value="1"/>
</dbReference>
<dbReference type="PANTHER" id="PTHR43787">
    <property type="entry name" value="FEMO COFACTOR BIOSYNTHESIS PROTEIN NIFB-RELATED"/>
    <property type="match status" value="1"/>
</dbReference>
<dbReference type="Proteomes" id="UP001320148">
    <property type="component" value="Chromosome"/>
</dbReference>
<dbReference type="SFLD" id="SFLDF00281">
    <property type="entry name" value="FeMo_cofactor_biosynthesis_pro"/>
    <property type="match status" value="1"/>
</dbReference>
<evidence type="ECO:0000256" key="10">
    <source>
        <dbReference type="ARBA" id="ARBA00023014"/>
    </source>
</evidence>
<evidence type="ECO:0000256" key="13">
    <source>
        <dbReference type="ARBA" id="ARBA00030926"/>
    </source>
</evidence>
<dbReference type="InterPro" id="IPR036105">
    <property type="entry name" value="DiNase_FeMo-co_biosyn_sf"/>
</dbReference>
<keyword evidence="10" id="KW-0411">Iron-sulfur</keyword>
<dbReference type="SMART" id="SM00729">
    <property type="entry name" value="Elp3"/>
    <property type="match status" value="1"/>
</dbReference>
<keyword evidence="9" id="KW-0408">Iron</keyword>
<evidence type="ECO:0000313" key="17">
    <source>
        <dbReference type="Proteomes" id="UP001320148"/>
    </source>
</evidence>
<dbReference type="Pfam" id="PF04055">
    <property type="entry name" value="Radical_SAM"/>
    <property type="match status" value="1"/>
</dbReference>
<evidence type="ECO:0000256" key="6">
    <source>
        <dbReference type="ARBA" id="ARBA00022485"/>
    </source>
</evidence>
<keyword evidence="6" id="KW-0004">4Fe-4S</keyword>
<sequence>MKRDMDINSVNHPCFNAKARKKFGRVHLPVAPRCNIQCRFCDRKFDCVNESRPGVTSGVLSPYQALVYLDHVFEEKKNISVVGIAGPGDPFANPEQTMETLRLVRQAHPEVLLCLATNGLGIAPYIDELAELETGHVTVTVNAVDPAVGAKVYAWVRDGKRVVGPEEGAALLIERQLAAIKALKSAGIMVKVNAIMIPGINEDHIVDVAKEVSSLGVDIFNCLPFHENSGSSFSHIKEPTKAAVTAVRKEAGLYIKQMTHCARCRADAVGCLGEEASEGLMEKLKACERMPERPDSIWDLPKETCRVTDSTRPYVAVASMEGLLVNQHLGEARELMIYGKRDDGFVLVDTRATPSAGTGPSRWDQLSEVLTDCSTLLVSGIGETPEKALSRTGIDVNVIEGLIDEALGSVFEGRSLHAMVRRTPKKCGEECSGMGMGCG</sequence>
<dbReference type="PANTHER" id="PTHR43787:SF13">
    <property type="entry name" value="FEMO COFACTOR BIOSYNTHESIS PROTEIN NIFB"/>
    <property type="match status" value="1"/>
</dbReference>
<evidence type="ECO:0000256" key="8">
    <source>
        <dbReference type="ARBA" id="ARBA00022723"/>
    </source>
</evidence>
<evidence type="ECO:0000256" key="14">
    <source>
        <dbReference type="ARBA" id="ARBA00032102"/>
    </source>
</evidence>
<gene>
    <name evidence="16" type="primary">nifB</name>
    <name evidence="16" type="ORF">DSLASN_16040</name>
</gene>
<evidence type="ECO:0000256" key="4">
    <source>
        <dbReference type="ARBA" id="ARBA00006804"/>
    </source>
</evidence>
<comment type="similarity">
    <text evidence="4">Belongs to the radical SAM superfamily. NifB family.</text>
</comment>
<evidence type="ECO:0000259" key="15">
    <source>
        <dbReference type="PROSITE" id="PS51918"/>
    </source>
</evidence>
<dbReference type="SFLD" id="SFLDG01067">
    <property type="entry name" value="SPASM/twitch_domain_containing"/>
    <property type="match status" value="1"/>
</dbReference>
<feature type="domain" description="Radical SAM core" evidence="15">
    <location>
        <begin position="20"/>
        <end position="262"/>
    </location>
</feature>
<dbReference type="SFLD" id="SFLDS00029">
    <property type="entry name" value="Radical_SAM"/>
    <property type="match status" value="1"/>
</dbReference>
<dbReference type="Pfam" id="PF02579">
    <property type="entry name" value="Nitro_FeMo-Co"/>
    <property type="match status" value="1"/>
</dbReference>
<dbReference type="SUPFAM" id="SSF102114">
    <property type="entry name" value="Radical SAM enzymes"/>
    <property type="match status" value="1"/>
</dbReference>
<dbReference type="InterPro" id="IPR006638">
    <property type="entry name" value="Elp3/MiaA/NifB-like_rSAM"/>
</dbReference>
<keyword evidence="17" id="KW-1185">Reference proteome</keyword>
<evidence type="ECO:0000256" key="5">
    <source>
        <dbReference type="ARBA" id="ARBA00021702"/>
    </source>
</evidence>
<keyword evidence="12" id="KW-0456">Lyase</keyword>
<evidence type="ECO:0000256" key="12">
    <source>
        <dbReference type="ARBA" id="ARBA00023239"/>
    </source>
</evidence>
<proteinExistence type="inferred from homology"/>
<accession>A0ABM7PED6</accession>
<dbReference type="NCBIfam" id="TIGR01290">
    <property type="entry name" value="nifB"/>
    <property type="match status" value="1"/>
</dbReference>
<evidence type="ECO:0000256" key="1">
    <source>
        <dbReference type="ARBA" id="ARBA00001966"/>
    </source>
</evidence>
<evidence type="ECO:0000256" key="3">
    <source>
        <dbReference type="ARBA" id="ARBA00005155"/>
    </source>
</evidence>
<evidence type="ECO:0000256" key="9">
    <source>
        <dbReference type="ARBA" id="ARBA00023004"/>
    </source>
</evidence>
<comment type="cofactor">
    <cofactor evidence="1">
        <name>[4Fe-4S] cluster</name>
        <dbReference type="ChEBI" id="CHEBI:49883"/>
    </cofactor>
</comment>
<dbReference type="InterPro" id="IPR058240">
    <property type="entry name" value="rSAM_sf"/>
</dbReference>